<reference evidence="2 3" key="1">
    <citation type="submission" date="2015-04" db="EMBL/GenBank/DDBJ databases">
        <title>Comparative genomics of rhizobia nodulating Arachis hypogaea in China.</title>
        <authorList>
            <person name="Li Y."/>
        </authorList>
    </citation>
    <scope>NUCLEOTIDE SEQUENCE [LARGE SCALE GENOMIC DNA]</scope>
    <source>
        <strain evidence="2 3">CCBAU 51787</strain>
    </source>
</reference>
<dbReference type="InterPro" id="IPR024534">
    <property type="entry name" value="JetD_C"/>
</dbReference>
<sequence>MLLINPALSDGEKVRSLSAVTQQALRMIAGLVSEQTPIFHWSDIDPDGTWIFHTIERAVDRPIRPHLMSVEVAERLGQVPFKKSAPARCPPDSGIAALAAYLAKDGAKTLEQLDPVLPALENARGSMRYRSG</sequence>
<dbReference type="Proteomes" id="UP000290565">
    <property type="component" value="Unassembled WGS sequence"/>
</dbReference>
<evidence type="ECO:0000313" key="3">
    <source>
        <dbReference type="Proteomes" id="UP000290565"/>
    </source>
</evidence>
<dbReference type="RefSeq" id="WP_245508697.1">
    <property type="nucleotide sequence ID" value="NZ_LBJM01000066.1"/>
</dbReference>
<comment type="caution">
    <text evidence="2">The sequence shown here is derived from an EMBL/GenBank/DDBJ whole genome shotgun (WGS) entry which is preliminary data.</text>
</comment>
<dbReference type="EMBL" id="LBJM01000066">
    <property type="protein sequence ID" value="RXH37064.1"/>
    <property type="molecule type" value="Genomic_DNA"/>
</dbReference>
<dbReference type="AlphaFoldDB" id="A0A4Q0SCY1"/>
<dbReference type="Pfam" id="PF09983">
    <property type="entry name" value="JetD_C"/>
    <property type="match status" value="1"/>
</dbReference>
<organism evidence="2 3">
    <name type="scientific">Bradyrhizobium zhanjiangense</name>
    <dbReference type="NCBI Taxonomy" id="1325107"/>
    <lineage>
        <taxon>Bacteria</taxon>
        <taxon>Pseudomonadati</taxon>
        <taxon>Pseudomonadota</taxon>
        <taxon>Alphaproteobacteria</taxon>
        <taxon>Hyphomicrobiales</taxon>
        <taxon>Nitrobacteraceae</taxon>
        <taxon>Bradyrhizobium</taxon>
    </lineage>
</organism>
<gene>
    <name evidence="2" type="ORF">XH94_24595</name>
</gene>
<evidence type="ECO:0000313" key="2">
    <source>
        <dbReference type="EMBL" id="RXH37064.1"/>
    </source>
</evidence>
<evidence type="ECO:0000259" key="1">
    <source>
        <dbReference type="Pfam" id="PF09983"/>
    </source>
</evidence>
<proteinExistence type="predicted"/>
<accession>A0A4Q0SCY1</accession>
<feature type="domain" description="Wadjet protein JetD C-terminal" evidence="1">
    <location>
        <begin position="32"/>
        <end position="76"/>
    </location>
</feature>
<protein>
    <recommendedName>
        <fullName evidence="1">Wadjet protein JetD C-terminal domain-containing protein</fullName>
    </recommendedName>
</protein>
<name>A0A4Q0SCY1_9BRAD</name>